<proteinExistence type="predicted"/>
<evidence type="ECO:0000313" key="2">
    <source>
        <dbReference type="Proteomes" id="UP000007993"/>
    </source>
</evidence>
<name>K5CJW9_RHOBT</name>
<dbReference type="AlphaFoldDB" id="K5CJW9"/>
<protein>
    <submittedName>
        <fullName evidence="1">Uncharacterized protein</fullName>
    </submittedName>
</protein>
<accession>K5CJW9</accession>
<sequence>MGLLRLATQFADQARLVSLKRYFIEEGDSCHALLLAKLFEHSVSSFDYFCM</sequence>
<dbReference type="Proteomes" id="UP000007993">
    <property type="component" value="Unassembled WGS sequence"/>
</dbReference>
<organism evidence="1 2">
    <name type="scientific">Rhodopirellula baltica SH28</name>
    <dbReference type="NCBI Taxonomy" id="993517"/>
    <lineage>
        <taxon>Bacteria</taxon>
        <taxon>Pseudomonadati</taxon>
        <taxon>Planctomycetota</taxon>
        <taxon>Planctomycetia</taxon>
        <taxon>Pirellulales</taxon>
        <taxon>Pirellulaceae</taxon>
        <taxon>Rhodopirellula</taxon>
    </lineage>
</organism>
<comment type="caution">
    <text evidence="1">The sequence shown here is derived from an EMBL/GenBank/DDBJ whole genome shotgun (WGS) entry which is preliminary data.</text>
</comment>
<dbReference type="PATRIC" id="fig|993517.3.peg.255"/>
<evidence type="ECO:0000313" key="1">
    <source>
        <dbReference type="EMBL" id="EKK04370.1"/>
    </source>
</evidence>
<reference evidence="1 2" key="1">
    <citation type="journal article" date="2013" name="Mar. Genomics">
        <title>Expression of sulfatases in Rhodopirellula baltica and the diversity of sulfatases in the genus Rhodopirellula.</title>
        <authorList>
            <person name="Wegner C.E."/>
            <person name="Richter-Heitmann T."/>
            <person name="Klindworth A."/>
            <person name="Klockow C."/>
            <person name="Richter M."/>
            <person name="Achstetter T."/>
            <person name="Glockner F.O."/>
            <person name="Harder J."/>
        </authorList>
    </citation>
    <scope>NUCLEOTIDE SEQUENCE [LARGE SCALE GENOMIC DNA]</scope>
    <source>
        <strain evidence="1 2">SH28</strain>
    </source>
</reference>
<dbReference type="EMBL" id="AMCW01000008">
    <property type="protein sequence ID" value="EKK04370.1"/>
    <property type="molecule type" value="Genomic_DNA"/>
</dbReference>
<gene>
    <name evidence="1" type="ORF">RBSH_00239</name>
</gene>